<dbReference type="AlphaFoldDB" id="L9LBM4"/>
<organism evidence="2 3">
    <name type="scientific">Tupaia chinensis</name>
    <name type="common">Chinese tree shrew</name>
    <name type="synonym">Tupaia belangeri chinensis</name>
    <dbReference type="NCBI Taxonomy" id="246437"/>
    <lineage>
        <taxon>Eukaryota</taxon>
        <taxon>Metazoa</taxon>
        <taxon>Chordata</taxon>
        <taxon>Craniata</taxon>
        <taxon>Vertebrata</taxon>
        <taxon>Euteleostomi</taxon>
        <taxon>Mammalia</taxon>
        <taxon>Eutheria</taxon>
        <taxon>Euarchontoglires</taxon>
        <taxon>Scandentia</taxon>
        <taxon>Tupaiidae</taxon>
        <taxon>Tupaia</taxon>
    </lineage>
</organism>
<sequence>MGLTHGSHVARKHWPAHVARRTLGSSPPDQAAECLTQDTRHHVTVANHPPPKVPAPPSRFLRTSDAWVSLTALGDRSGVLTIQHTKKHGSYGPYSPPPPPDSFRLRSSWVSFIRTSQVLLGALSLLQQHPSRPAVTSGPKPPALRVGPLTGQRMGELSSTGQQKDGNNETSTVPWMQQLGQPLHGLNMAQGW</sequence>
<reference evidence="3" key="1">
    <citation type="submission" date="2012-07" db="EMBL/GenBank/DDBJ databases">
        <title>Genome of the Chinese tree shrew, a rising model animal genetically related to primates.</title>
        <authorList>
            <person name="Zhang G."/>
            <person name="Fan Y."/>
            <person name="Yao Y."/>
            <person name="Huang Z."/>
        </authorList>
    </citation>
    <scope>NUCLEOTIDE SEQUENCE [LARGE SCALE GENOMIC DNA]</scope>
</reference>
<feature type="compositionally biased region" description="Polar residues" evidence="1">
    <location>
        <begin position="157"/>
        <end position="173"/>
    </location>
</feature>
<name>L9LBM4_TUPCH</name>
<proteinExistence type="predicted"/>
<protein>
    <submittedName>
        <fullName evidence="2">Uncharacterized protein</fullName>
    </submittedName>
</protein>
<feature type="region of interest" description="Disordered" evidence="1">
    <location>
        <begin position="130"/>
        <end position="173"/>
    </location>
</feature>
<keyword evidence="3" id="KW-1185">Reference proteome</keyword>
<reference evidence="3" key="2">
    <citation type="journal article" date="2013" name="Nat. Commun.">
        <title>Genome of the Chinese tree shrew.</title>
        <authorList>
            <person name="Fan Y."/>
            <person name="Huang Z.Y."/>
            <person name="Cao C.C."/>
            <person name="Chen C.S."/>
            <person name="Chen Y.X."/>
            <person name="Fan D.D."/>
            <person name="He J."/>
            <person name="Hou H.L."/>
            <person name="Hu L."/>
            <person name="Hu X.T."/>
            <person name="Jiang X.T."/>
            <person name="Lai R."/>
            <person name="Lang Y.S."/>
            <person name="Liang B."/>
            <person name="Liao S.G."/>
            <person name="Mu D."/>
            <person name="Ma Y.Y."/>
            <person name="Niu Y.Y."/>
            <person name="Sun X.Q."/>
            <person name="Xia J.Q."/>
            <person name="Xiao J."/>
            <person name="Xiong Z.Q."/>
            <person name="Xu L."/>
            <person name="Yang L."/>
            <person name="Zhang Y."/>
            <person name="Zhao W."/>
            <person name="Zhao X.D."/>
            <person name="Zheng Y.T."/>
            <person name="Zhou J.M."/>
            <person name="Zhu Y.B."/>
            <person name="Zhang G.J."/>
            <person name="Wang J."/>
            <person name="Yao Y.G."/>
        </authorList>
    </citation>
    <scope>NUCLEOTIDE SEQUENCE [LARGE SCALE GENOMIC DNA]</scope>
</reference>
<dbReference type="EMBL" id="KB320448">
    <property type="protein sequence ID" value="ELW72064.1"/>
    <property type="molecule type" value="Genomic_DNA"/>
</dbReference>
<accession>L9LBM4</accession>
<evidence type="ECO:0000313" key="3">
    <source>
        <dbReference type="Proteomes" id="UP000011518"/>
    </source>
</evidence>
<gene>
    <name evidence="2" type="ORF">TREES_T100010408</name>
</gene>
<dbReference type="Proteomes" id="UP000011518">
    <property type="component" value="Unassembled WGS sequence"/>
</dbReference>
<dbReference type="InParanoid" id="L9LBM4"/>
<evidence type="ECO:0000313" key="2">
    <source>
        <dbReference type="EMBL" id="ELW72064.1"/>
    </source>
</evidence>
<evidence type="ECO:0000256" key="1">
    <source>
        <dbReference type="SAM" id="MobiDB-lite"/>
    </source>
</evidence>